<dbReference type="InterPro" id="IPR001245">
    <property type="entry name" value="Ser-Thr/Tyr_kinase_cat_dom"/>
</dbReference>
<accession>A0A251T1G8</accession>
<dbReference type="Pfam" id="PF07714">
    <property type="entry name" value="PK_Tyr_Ser-Thr"/>
    <property type="match status" value="1"/>
</dbReference>
<keyword evidence="5" id="KW-0067">ATP-binding</keyword>
<dbReference type="OMA" id="QDENCLE"/>
<reference evidence="8" key="2">
    <citation type="submission" date="2017-02" db="EMBL/GenBank/DDBJ databases">
        <title>Sunflower complete genome.</title>
        <authorList>
            <person name="Langlade N."/>
            <person name="Munos S."/>
        </authorList>
    </citation>
    <scope>NUCLEOTIDE SEQUENCE [LARGE SCALE GENOMIC DNA]</scope>
    <source>
        <tissue evidence="8">Leaves</tissue>
    </source>
</reference>
<evidence type="ECO:0000313" key="9">
    <source>
        <dbReference type="Proteomes" id="UP000215914"/>
    </source>
</evidence>
<gene>
    <name evidence="8" type="ORF">HannXRQ_Chr12g0368061</name>
    <name evidence="7" type="ORF">HanXRQr2_Chr12g0540901</name>
</gene>
<dbReference type="Gramene" id="mRNA:HanXRQr2_Chr12g0540901">
    <property type="protein sequence ID" value="mRNA:HanXRQr2_Chr12g0540901"/>
    <property type="gene ID" value="HanXRQr2_Chr12g0540901"/>
</dbReference>
<evidence type="ECO:0000313" key="7">
    <source>
        <dbReference type="EMBL" id="KAF5777877.1"/>
    </source>
</evidence>
<evidence type="ECO:0000256" key="4">
    <source>
        <dbReference type="ARBA" id="ARBA00022777"/>
    </source>
</evidence>
<evidence type="ECO:0000256" key="2">
    <source>
        <dbReference type="ARBA" id="ARBA00022679"/>
    </source>
</evidence>
<reference evidence="7" key="3">
    <citation type="submission" date="2020-06" db="EMBL/GenBank/DDBJ databases">
        <title>Helianthus annuus Genome sequencing and assembly Release 2.</title>
        <authorList>
            <person name="Gouzy J."/>
            <person name="Langlade N."/>
            <person name="Munos S."/>
        </authorList>
    </citation>
    <scope>NUCLEOTIDE SEQUENCE</scope>
    <source>
        <tissue evidence="7">Leaves</tissue>
    </source>
</reference>
<dbReference type="GO" id="GO:0005524">
    <property type="term" value="F:ATP binding"/>
    <property type="evidence" value="ECO:0007669"/>
    <property type="project" value="UniProtKB-KW"/>
</dbReference>
<proteinExistence type="predicted"/>
<dbReference type="GO" id="GO:0004674">
    <property type="term" value="F:protein serine/threonine kinase activity"/>
    <property type="evidence" value="ECO:0007669"/>
    <property type="project" value="UniProtKB-KW"/>
</dbReference>
<sequence length="152" mass="16985">MFNGQDSGYISPEYAVHGRFSIKSDVFSFGVLVLEIICGKKNKEFSHGDHNDNLLGHAWRLFKEGGSIELISGSLQTSHVIFEVLRSIHVALLCVQHHAEDRPTMLTVVLMLVSEGPLPDPKQPAFFNEEGFRELEILASVDEATLTMLYAR</sequence>
<keyword evidence="4" id="KW-0418">Kinase</keyword>
<evidence type="ECO:0000256" key="3">
    <source>
        <dbReference type="ARBA" id="ARBA00022741"/>
    </source>
</evidence>
<organism evidence="8 9">
    <name type="scientific">Helianthus annuus</name>
    <name type="common">Common sunflower</name>
    <dbReference type="NCBI Taxonomy" id="4232"/>
    <lineage>
        <taxon>Eukaryota</taxon>
        <taxon>Viridiplantae</taxon>
        <taxon>Streptophyta</taxon>
        <taxon>Embryophyta</taxon>
        <taxon>Tracheophyta</taxon>
        <taxon>Spermatophyta</taxon>
        <taxon>Magnoliopsida</taxon>
        <taxon>eudicotyledons</taxon>
        <taxon>Gunneridae</taxon>
        <taxon>Pentapetalae</taxon>
        <taxon>asterids</taxon>
        <taxon>campanulids</taxon>
        <taxon>Asterales</taxon>
        <taxon>Asteraceae</taxon>
        <taxon>Asteroideae</taxon>
        <taxon>Heliantheae alliance</taxon>
        <taxon>Heliantheae</taxon>
        <taxon>Helianthus</taxon>
    </lineage>
</organism>
<dbReference type="InterPro" id="IPR011009">
    <property type="entry name" value="Kinase-like_dom_sf"/>
</dbReference>
<reference evidence="7 9" key="1">
    <citation type="journal article" date="2017" name="Nature">
        <title>The sunflower genome provides insights into oil metabolism, flowering and Asterid evolution.</title>
        <authorList>
            <person name="Badouin H."/>
            <person name="Gouzy J."/>
            <person name="Grassa C.J."/>
            <person name="Murat F."/>
            <person name="Staton S.E."/>
            <person name="Cottret L."/>
            <person name="Lelandais-Briere C."/>
            <person name="Owens G.L."/>
            <person name="Carrere S."/>
            <person name="Mayjonade B."/>
            <person name="Legrand L."/>
            <person name="Gill N."/>
            <person name="Kane N.C."/>
            <person name="Bowers J.E."/>
            <person name="Hubner S."/>
            <person name="Bellec A."/>
            <person name="Berard A."/>
            <person name="Berges H."/>
            <person name="Blanchet N."/>
            <person name="Boniface M.C."/>
            <person name="Brunel D."/>
            <person name="Catrice O."/>
            <person name="Chaidir N."/>
            <person name="Claudel C."/>
            <person name="Donnadieu C."/>
            <person name="Faraut T."/>
            <person name="Fievet G."/>
            <person name="Helmstetter N."/>
            <person name="King M."/>
            <person name="Knapp S.J."/>
            <person name="Lai Z."/>
            <person name="Le Paslier M.C."/>
            <person name="Lippi Y."/>
            <person name="Lorenzon L."/>
            <person name="Mandel J.R."/>
            <person name="Marage G."/>
            <person name="Marchand G."/>
            <person name="Marquand E."/>
            <person name="Bret-Mestries E."/>
            <person name="Morien E."/>
            <person name="Nambeesan S."/>
            <person name="Nguyen T."/>
            <person name="Pegot-Espagnet P."/>
            <person name="Pouilly N."/>
            <person name="Raftis F."/>
            <person name="Sallet E."/>
            <person name="Schiex T."/>
            <person name="Thomas J."/>
            <person name="Vandecasteele C."/>
            <person name="Vares D."/>
            <person name="Vear F."/>
            <person name="Vautrin S."/>
            <person name="Crespi M."/>
            <person name="Mangin B."/>
            <person name="Burke J.M."/>
            <person name="Salse J."/>
            <person name="Munos S."/>
            <person name="Vincourt P."/>
            <person name="Rieseberg L.H."/>
            <person name="Langlade N.B."/>
        </authorList>
    </citation>
    <scope>NUCLEOTIDE SEQUENCE [LARGE SCALE GENOMIC DNA]</scope>
    <source>
        <strain evidence="9">cv. SF193</strain>
        <tissue evidence="7">Leaves</tissue>
    </source>
</reference>
<name>A0A251T1G8_HELAN</name>
<protein>
    <submittedName>
        <fullName evidence="8">Putative ephrin type-A receptor 8</fullName>
    </submittedName>
</protein>
<dbReference type="Gene3D" id="1.10.510.10">
    <property type="entry name" value="Transferase(Phosphotransferase) domain 1"/>
    <property type="match status" value="1"/>
</dbReference>
<keyword evidence="9" id="KW-1185">Reference proteome</keyword>
<dbReference type="EMBL" id="CM007901">
    <property type="protein sequence ID" value="OTG04948.1"/>
    <property type="molecule type" value="Genomic_DNA"/>
</dbReference>
<dbReference type="EMBL" id="MNCJ02000327">
    <property type="protein sequence ID" value="KAF5777877.1"/>
    <property type="molecule type" value="Genomic_DNA"/>
</dbReference>
<evidence type="ECO:0000256" key="1">
    <source>
        <dbReference type="ARBA" id="ARBA00022527"/>
    </source>
</evidence>
<dbReference type="PANTHER" id="PTHR27002:SF932">
    <property type="entry name" value="RECEPTOR-LIKE SERINE_THREONINE-PROTEIN KINASE"/>
    <property type="match status" value="1"/>
</dbReference>
<evidence type="ECO:0000259" key="6">
    <source>
        <dbReference type="Pfam" id="PF07714"/>
    </source>
</evidence>
<evidence type="ECO:0000256" key="5">
    <source>
        <dbReference type="ARBA" id="ARBA00022840"/>
    </source>
</evidence>
<dbReference type="SUPFAM" id="SSF56112">
    <property type="entry name" value="Protein kinase-like (PK-like)"/>
    <property type="match status" value="1"/>
</dbReference>
<dbReference type="PANTHER" id="PTHR27002">
    <property type="entry name" value="RECEPTOR-LIKE SERINE/THREONINE-PROTEIN KINASE SD1-8"/>
    <property type="match status" value="1"/>
</dbReference>
<feature type="domain" description="Serine-threonine/tyrosine-protein kinase catalytic" evidence="6">
    <location>
        <begin position="9"/>
        <end position="108"/>
    </location>
</feature>
<dbReference type="InParanoid" id="A0A251T1G8"/>
<dbReference type="AlphaFoldDB" id="A0A251T1G8"/>
<keyword evidence="3" id="KW-0547">Nucleotide-binding</keyword>
<evidence type="ECO:0000313" key="8">
    <source>
        <dbReference type="EMBL" id="OTG04948.1"/>
    </source>
</evidence>
<keyword evidence="2 7" id="KW-0808">Transferase</keyword>
<keyword evidence="1" id="KW-0723">Serine/threonine-protein kinase</keyword>
<keyword evidence="8" id="KW-0675">Receptor</keyword>
<dbReference type="Proteomes" id="UP000215914">
    <property type="component" value="Chromosome 12"/>
</dbReference>